<dbReference type="SUPFAM" id="SSF63748">
    <property type="entry name" value="Tudor/PWWP/MBT"/>
    <property type="match status" value="1"/>
</dbReference>
<dbReference type="PANTHER" id="PTHR31333:SF6">
    <property type="entry name" value="MUM1 LIKE 1"/>
    <property type="match status" value="1"/>
</dbReference>
<proteinExistence type="inferred from homology"/>
<organism evidence="3 4">
    <name type="scientific">Sphenodon punctatus</name>
    <name type="common">Tuatara</name>
    <name type="synonym">Hatteria punctata</name>
    <dbReference type="NCBI Taxonomy" id="8508"/>
    <lineage>
        <taxon>Eukaryota</taxon>
        <taxon>Metazoa</taxon>
        <taxon>Chordata</taxon>
        <taxon>Craniata</taxon>
        <taxon>Vertebrata</taxon>
        <taxon>Euteleostomi</taxon>
        <taxon>Lepidosauria</taxon>
        <taxon>Sphenodontia</taxon>
        <taxon>Sphenodontidae</taxon>
        <taxon>Sphenodon</taxon>
    </lineage>
</organism>
<sequence>MLVWYKMPRYPYWPAVVKTVKRKNKKATVLFIDGHVSEKKAKGFTVSLKNLKHFDCDEKAALLDKAKEVYSHEIDLCINLISDYRIRVGKQMDGSKALNSV</sequence>
<evidence type="ECO:0000259" key="2">
    <source>
        <dbReference type="Pfam" id="PF20884"/>
    </source>
</evidence>
<dbReference type="InterPro" id="IPR035504">
    <property type="entry name" value="MUM1-like_PWWP"/>
</dbReference>
<evidence type="ECO:0000313" key="4">
    <source>
        <dbReference type="Proteomes" id="UP000694392"/>
    </source>
</evidence>
<dbReference type="FunFam" id="2.30.30.140:FF:000063">
    <property type="entry name" value="PWWP domain-containing DNA repair factor 3A"/>
    <property type="match status" value="1"/>
</dbReference>
<protein>
    <recommendedName>
        <fullName evidence="2">MUM1-like PWWP domain-containing protein</fullName>
    </recommendedName>
</protein>
<dbReference type="Gene3D" id="2.30.30.140">
    <property type="match status" value="1"/>
</dbReference>
<evidence type="ECO:0000313" key="3">
    <source>
        <dbReference type="Ensembl" id="ENSSPUP00000008495.1"/>
    </source>
</evidence>
<dbReference type="PANTHER" id="PTHR31333">
    <property type="entry name" value="PWWP DOMAIN-CONTAINING DNA REPAIR FACTOR 3 FAMILY MEMBER"/>
    <property type="match status" value="1"/>
</dbReference>
<dbReference type="Pfam" id="PF20884">
    <property type="entry name" value="MUM1-like_PWWP"/>
    <property type="match status" value="1"/>
</dbReference>
<accession>A0A8D0GMS1</accession>
<dbReference type="GeneTree" id="ENSGT00390000001700"/>
<name>A0A8D0GMS1_SPHPU</name>
<dbReference type="InterPro" id="IPR040263">
    <property type="entry name" value="PWP3A_3B_4"/>
</dbReference>
<feature type="domain" description="MUM1-like PWWP" evidence="2">
    <location>
        <begin position="1"/>
        <end position="77"/>
    </location>
</feature>
<dbReference type="Ensembl" id="ENSSPUT00000009059.1">
    <property type="protein sequence ID" value="ENSSPUP00000008495.1"/>
    <property type="gene ID" value="ENSSPUG00000006596.1"/>
</dbReference>
<dbReference type="Proteomes" id="UP000694392">
    <property type="component" value="Unplaced"/>
</dbReference>
<reference evidence="3" key="2">
    <citation type="submission" date="2025-09" db="UniProtKB">
        <authorList>
            <consortium name="Ensembl"/>
        </authorList>
    </citation>
    <scope>IDENTIFICATION</scope>
</reference>
<comment type="similarity">
    <text evidence="1">Belongs to the PWWP3A family.</text>
</comment>
<dbReference type="AlphaFoldDB" id="A0A8D0GMS1"/>
<reference evidence="3" key="1">
    <citation type="submission" date="2025-08" db="UniProtKB">
        <authorList>
            <consortium name="Ensembl"/>
        </authorList>
    </citation>
    <scope>IDENTIFICATION</scope>
</reference>
<evidence type="ECO:0000256" key="1">
    <source>
        <dbReference type="ARBA" id="ARBA00008188"/>
    </source>
</evidence>
<keyword evidence="4" id="KW-1185">Reference proteome</keyword>
<dbReference type="CDD" id="cd06080">
    <property type="entry name" value="PWWP_MUM1-like"/>
    <property type="match status" value="1"/>
</dbReference>